<feature type="transmembrane region" description="Helical" evidence="1">
    <location>
        <begin position="159"/>
        <end position="176"/>
    </location>
</feature>
<evidence type="ECO:0000256" key="1">
    <source>
        <dbReference type="SAM" id="Phobius"/>
    </source>
</evidence>
<reference evidence="3" key="1">
    <citation type="journal article" date="2014" name="Int. J. Syst. Evol. Microbiol.">
        <title>Complete genome sequence of Corynebacterium casei LMG S-19264T (=DSM 44701T), isolated from a smear-ripened cheese.</title>
        <authorList>
            <consortium name="US DOE Joint Genome Institute (JGI-PGF)"/>
            <person name="Walter F."/>
            <person name="Albersmeier A."/>
            <person name="Kalinowski J."/>
            <person name="Ruckert C."/>
        </authorList>
    </citation>
    <scope>NUCLEOTIDE SEQUENCE</scope>
    <source>
        <strain evidence="3">CGMCC 1.12924</strain>
    </source>
</reference>
<evidence type="ECO:0000259" key="2">
    <source>
        <dbReference type="SMART" id="SM00014"/>
    </source>
</evidence>
<keyword evidence="1" id="KW-0812">Transmembrane</keyword>
<dbReference type="InterPro" id="IPR036938">
    <property type="entry name" value="PAP2/HPO_sf"/>
</dbReference>
<dbReference type="PANTHER" id="PTHR14969:SF13">
    <property type="entry name" value="AT30094P"/>
    <property type="match status" value="1"/>
</dbReference>
<dbReference type="EMBL" id="BMGK01000003">
    <property type="protein sequence ID" value="GGD87929.1"/>
    <property type="molecule type" value="Genomic_DNA"/>
</dbReference>
<organism evidence="3 4">
    <name type="scientific">Planktosalinus lacus</name>
    <dbReference type="NCBI Taxonomy" id="1526573"/>
    <lineage>
        <taxon>Bacteria</taxon>
        <taxon>Pseudomonadati</taxon>
        <taxon>Bacteroidota</taxon>
        <taxon>Flavobacteriia</taxon>
        <taxon>Flavobacteriales</taxon>
        <taxon>Flavobacteriaceae</taxon>
        <taxon>Planktosalinus</taxon>
    </lineage>
</organism>
<feature type="transmembrane region" description="Helical" evidence="1">
    <location>
        <begin position="61"/>
        <end position="82"/>
    </location>
</feature>
<evidence type="ECO:0000313" key="3">
    <source>
        <dbReference type="EMBL" id="GGD87929.1"/>
    </source>
</evidence>
<comment type="caution">
    <text evidence="3">The sequence shown here is derived from an EMBL/GenBank/DDBJ whole genome shotgun (WGS) entry which is preliminary data.</text>
</comment>
<keyword evidence="4" id="KW-1185">Reference proteome</keyword>
<dbReference type="PANTHER" id="PTHR14969">
    <property type="entry name" value="SPHINGOSINE-1-PHOSPHATE PHOSPHOHYDROLASE"/>
    <property type="match status" value="1"/>
</dbReference>
<feature type="transmembrane region" description="Helical" evidence="1">
    <location>
        <begin position="27"/>
        <end position="49"/>
    </location>
</feature>
<feature type="transmembrane region" description="Helical" evidence="1">
    <location>
        <begin position="106"/>
        <end position="126"/>
    </location>
</feature>
<sequence length="185" mass="21595">MFKTLKEWDRSLFVYLNNSGLESWDNFWLLVTNTLFWTPLFVLIIYLIFKFYKSTEARIVLAYFLLALGVSLLLMISTKYAIARLRPNNIPELADLIRVLHQPVSYSFYSGHASSSFLIATFAVLILRKYNHFVWLIFVFPLLFTLSRIFVGVHFPSDLIFGSFMGFIVAILFYKFSKTKINKNG</sequence>
<dbReference type="AlphaFoldDB" id="A0A8J2V8G3"/>
<dbReference type="Pfam" id="PF01569">
    <property type="entry name" value="PAP2"/>
    <property type="match status" value="1"/>
</dbReference>
<name>A0A8J2V8G3_9FLAO</name>
<dbReference type="Gene3D" id="1.20.144.10">
    <property type="entry name" value="Phosphatidic acid phosphatase type 2/haloperoxidase"/>
    <property type="match status" value="1"/>
</dbReference>
<proteinExistence type="predicted"/>
<gene>
    <name evidence="3" type="ORF">GCM10011312_09920</name>
</gene>
<keyword evidence="1" id="KW-1133">Transmembrane helix</keyword>
<accession>A0A8J2V8G3</accession>
<keyword evidence="1" id="KW-0472">Membrane</keyword>
<feature type="domain" description="Phosphatidic acid phosphatase type 2/haloperoxidase" evidence="2">
    <location>
        <begin position="61"/>
        <end position="174"/>
    </location>
</feature>
<protein>
    <submittedName>
        <fullName evidence="3">Phosphatase PAP2 family protein</fullName>
    </submittedName>
</protein>
<dbReference type="Proteomes" id="UP000652231">
    <property type="component" value="Unassembled WGS sequence"/>
</dbReference>
<dbReference type="InterPro" id="IPR000326">
    <property type="entry name" value="PAP2/HPO"/>
</dbReference>
<feature type="transmembrane region" description="Helical" evidence="1">
    <location>
        <begin position="133"/>
        <end position="153"/>
    </location>
</feature>
<dbReference type="SMART" id="SM00014">
    <property type="entry name" value="acidPPc"/>
    <property type="match status" value="1"/>
</dbReference>
<dbReference type="SUPFAM" id="SSF48317">
    <property type="entry name" value="Acid phosphatase/Vanadium-dependent haloperoxidase"/>
    <property type="match status" value="1"/>
</dbReference>
<reference evidence="3" key="2">
    <citation type="submission" date="2020-09" db="EMBL/GenBank/DDBJ databases">
        <authorList>
            <person name="Sun Q."/>
            <person name="Zhou Y."/>
        </authorList>
    </citation>
    <scope>NUCLEOTIDE SEQUENCE</scope>
    <source>
        <strain evidence="3">CGMCC 1.12924</strain>
    </source>
</reference>
<dbReference type="RefSeq" id="WP_188440102.1">
    <property type="nucleotide sequence ID" value="NZ_BMGK01000003.1"/>
</dbReference>
<evidence type="ECO:0000313" key="4">
    <source>
        <dbReference type="Proteomes" id="UP000652231"/>
    </source>
</evidence>